<feature type="transmembrane region" description="Helical" evidence="7">
    <location>
        <begin position="42"/>
        <end position="66"/>
    </location>
</feature>
<feature type="transmembrane region" description="Helical" evidence="7">
    <location>
        <begin position="134"/>
        <end position="154"/>
    </location>
</feature>
<evidence type="ECO:0000256" key="7">
    <source>
        <dbReference type="SAM" id="Phobius"/>
    </source>
</evidence>
<dbReference type="InterPro" id="IPR050189">
    <property type="entry name" value="MFS_Efflux_Transporters"/>
</dbReference>
<keyword evidence="9" id="KW-1185">Reference proteome</keyword>
<evidence type="ECO:0000313" key="9">
    <source>
        <dbReference type="Proteomes" id="UP000305888"/>
    </source>
</evidence>
<dbReference type="InterPro" id="IPR036259">
    <property type="entry name" value="MFS_trans_sf"/>
</dbReference>
<evidence type="ECO:0000256" key="6">
    <source>
        <dbReference type="SAM" id="MobiDB-lite"/>
    </source>
</evidence>
<feature type="compositionally biased region" description="Basic and acidic residues" evidence="6">
    <location>
        <begin position="381"/>
        <end position="394"/>
    </location>
</feature>
<dbReference type="OrthoDB" id="2957247at2"/>
<keyword evidence="3 7" id="KW-0812">Transmembrane</keyword>
<evidence type="ECO:0000313" key="8">
    <source>
        <dbReference type="EMBL" id="QDL91993.1"/>
    </source>
</evidence>
<name>A0A5B8G0P1_9RHOB</name>
<dbReference type="GO" id="GO:0022857">
    <property type="term" value="F:transmembrane transporter activity"/>
    <property type="evidence" value="ECO:0007669"/>
    <property type="project" value="InterPro"/>
</dbReference>
<dbReference type="KEGG" id="ppru:FDP22_09525"/>
<dbReference type="AlphaFoldDB" id="A0A5B8G0P1"/>
<dbReference type="EMBL" id="CP040818">
    <property type="protein sequence ID" value="QDL91993.1"/>
    <property type="molecule type" value="Genomic_DNA"/>
</dbReference>
<feature type="transmembrane region" description="Helical" evidence="7">
    <location>
        <begin position="237"/>
        <end position="257"/>
    </location>
</feature>
<keyword evidence="5 7" id="KW-0472">Membrane</keyword>
<protein>
    <submittedName>
        <fullName evidence="8">YbfB/YjiJ family MFS transporter</fullName>
    </submittedName>
</protein>
<feature type="transmembrane region" description="Helical" evidence="7">
    <location>
        <begin position="297"/>
        <end position="315"/>
    </location>
</feature>
<dbReference type="Pfam" id="PF07690">
    <property type="entry name" value="MFS_1"/>
    <property type="match status" value="1"/>
</dbReference>
<evidence type="ECO:0000256" key="2">
    <source>
        <dbReference type="ARBA" id="ARBA00022475"/>
    </source>
</evidence>
<proteinExistence type="predicted"/>
<accession>A0A5B8G0P1</accession>
<evidence type="ECO:0000256" key="4">
    <source>
        <dbReference type="ARBA" id="ARBA00022989"/>
    </source>
</evidence>
<feature type="transmembrane region" description="Helical" evidence="7">
    <location>
        <begin position="269"/>
        <end position="291"/>
    </location>
</feature>
<evidence type="ECO:0000256" key="5">
    <source>
        <dbReference type="ARBA" id="ARBA00023136"/>
    </source>
</evidence>
<evidence type="ECO:0000256" key="3">
    <source>
        <dbReference type="ARBA" id="ARBA00022692"/>
    </source>
</evidence>
<dbReference type="Gene3D" id="1.20.1250.20">
    <property type="entry name" value="MFS general substrate transporter like domains"/>
    <property type="match status" value="1"/>
</dbReference>
<gene>
    <name evidence="8" type="ORF">FDP22_09525</name>
</gene>
<dbReference type="SUPFAM" id="SSF103473">
    <property type="entry name" value="MFS general substrate transporter"/>
    <property type="match status" value="1"/>
</dbReference>
<evidence type="ECO:0000256" key="1">
    <source>
        <dbReference type="ARBA" id="ARBA00004651"/>
    </source>
</evidence>
<keyword evidence="4 7" id="KW-1133">Transmembrane helix</keyword>
<feature type="transmembrane region" description="Helical" evidence="7">
    <location>
        <begin position="203"/>
        <end position="225"/>
    </location>
</feature>
<comment type="subcellular location">
    <subcellularLocation>
        <location evidence="1">Cell membrane</location>
        <topology evidence="1">Multi-pass membrane protein</topology>
    </subcellularLocation>
</comment>
<dbReference type="Proteomes" id="UP000305888">
    <property type="component" value="Chromosome"/>
</dbReference>
<feature type="transmembrane region" description="Helical" evidence="7">
    <location>
        <begin position="7"/>
        <end position="30"/>
    </location>
</feature>
<dbReference type="PANTHER" id="PTHR43124">
    <property type="entry name" value="PURINE EFFLUX PUMP PBUE"/>
    <property type="match status" value="1"/>
</dbReference>
<dbReference type="RefSeq" id="WP_138571957.1">
    <property type="nucleotide sequence ID" value="NZ_CP040818.1"/>
</dbReference>
<feature type="transmembrane region" description="Helical" evidence="7">
    <location>
        <begin position="97"/>
        <end position="122"/>
    </location>
</feature>
<dbReference type="InterPro" id="IPR011701">
    <property type="entry name" value="MFS"/>
</dbReference>
<feature type="transmembrane region" description="Helical" evidence="7">
    <location>
        <begin position="73"/>
        <end position="91"/>
    </location>
</feature>
<organism evidence="8 9">
    <name type="scientific">Paroceanicella profunda</name>
    <dbReference type="NCBI Taxonomy" id="2579971"/>
    <lineage>
        <taxon>Bacteria</taxon>
        <taxon>Pseudomonadati</taxon>
        <taxon>Pseudomonadota</taxon>
        <taxon>Alphaproteobacteria</taxon>
        <taxon>Rhodobacterales</taxon>
        <taxon>Paracoccaceae</taxon>
        <taxon>Paroceanicella</taxon>
    </lineage>
</organism>
<feature type="transmembrane region" description="Helical" evidence="7">
    <location>
        <begin position="322"/>
        <end position="344"/>
    </location>
</feature>
<keyword evidence="2" id="KW-1003">Cell membrane</keyword>
<feature type="transmembrane region" description="Helical" evidence="7">
    <location>
        <begin position="160"/>
        <end position="182"/>
    </location>
</feature>
<feature type="transmembrane region" description="Helical" evidence="7">
    <location>
        <begin position="350"/>
        <end position="369"/>
    </location>
</feature>
<dbReference type="PANTHER" id="PTHR43124:SF3">
    <property type="entry name" value="CHLORAMPHENICOL EFFLUX PUMP RV0191"/>
    <property type="match status" value="1"/>
</dbReference>
<dbReference type="GO" id="GO:0005886">
    <property type="term" value="C:plasma membrane"/>
    <property type="evidence" value="ECO:0007669"/>
    <property type="project" value="UniProtKB-SubCell"/>
</dbReference>
<feature type="region of interest" description="Disordered" evidence="6">
    <location>
        <begin position="377"/>
        <end position="403"/>
    </location>
</feature>
<reference evidence="8 9" key="1">
    <citation type="submission" date="2019-06" db="EMBL/GenBank/DDBJ databases">
        <title>Genome sequence of Rhodobacteraceae bacterium D4M1.</title>
        <authorList>
            <person name="Cao J."/>
        </authorList>
    </citation>
    <scope>NUCLEOTIDE SEQUENCE [LARGE SCALE GENOMIC DNA]</scope>
    <source>
        <strain evidence="8 9">D4M1</strain>
    </source>
</reference>
<sequence>MSPALRLGAVGFGLIAVCYGFARFAFGLFLPQVEAELSLGPALAGLISGGAFLVYCLAIAASAVLTERVGPRAVAVGAALAAAAGMAGIAAAPDAPWLAAAVLLAGLSTGLASPPMAAAVAADVRAARQDVTNTLINAGTSAGVALSGAVALGLGGQWRLAFAAFAVAALVLAVAAGVAVPARGAGAAVPRGLPPWSAALSRLVLAAFLTGAASTALWSFGGQLLEARPGWGGRAGALWMATGAAGIAGAWAGSLTARFGIDAVHRAGLGVMAAGILAVGAGPGGAFAVLAGGALFGAAYVMLTGVYLVWGVAALPARPATGLMIGFLVIAVGQSAGAPLFGLLSAHFGAGPAAIAFALLGVLAGLAGAGRHLAPAPPEGRAARTYEAARREAASRVSPPEGS</sequence>